<dbReference type="Pfam" id="PF17784">
    <property type="entry name" value="Sulfotransfer_4"/>
    <property type="match status" value="1"/>
</dbReference>
<dbReference type="PANTHER" id="PTHR36978">
    <property type="entry name" value="P-LOOP CONTAINING NUCLEOTIDE TRIPHOSPHATE HYDROLASE"/>
    <property type="match status" value="1"/>
</dbReference>
<dbReference type="PANTHER" id="PTHR36978:SF3">
    <property type="entry name" value="P-LOOP CONTAINING NUCLEOSIDE TRIPHOSPHATE HYDROLASE PROTEIN"/>
    <property type="match status" value="1"/>
</dbReference>
<dbReference type="RefSeq" id="XP_020059732.1">
    <property type="nucleotide sequence ID" value="XM_020199141.1"/>
</dbReference>
<dbReference type="InterPro" id="IPR027417">
    <property type="entry name" value="P-loop_NTPase"/>
</dbReference>
<evidence type="ECO:0000313" key="2">
    <source>
        <dbReference type="EMBL" id="OJK03393.1"/>
    </source>
</evidence>
<dbReference type="VEuPathDB" id="FungiDB:ASPACDRAFT_22738"/>
<keyword evidence="1" id="KW-1133">Transmembrane helix</keyword>
<evidence type="ECO:0008006" key="4">
    <source>
        <dbReference type="Google" id="ProtNLM"/>
    </source>
</evidence>
<proteinExistence type="predicted"/>
<dbReference type="Gene3D" id="3.40.50.300">
    <property type="entry name" value="P-loop containing nucleotide triphosphate hydrolases"/>
    <property type="match status" value="1"/>
</dbReference>
<dbReference type="STRING" id="690307.A0A1L9X4K1"/>
<dbReference type="GeneID" id="30972955"/>
<feature type="transmembrane region" description="Helical" evidence="1">
    <location>
        <begin position="234"/>
        <end position="253"/>
    </location>
</feature>
<sequence>MGQQASAPQPGTHIQVIGAGLSRTGTASFSAALEILLGGPIYHGGTQTLMGPPTEIISWKQILQKWLSGDHATTLALLQTRTAGYAAITDAPASQLVPELLELYPDSKVICTVRDPDAWVRSIQQVSSIVRLWFLGAVLLPLPGMRHFMGYNWLLQAQWDRIYRSRDVAWIYQLHLQWLREVVPPDRLVLYDVREGWEPLCRALGKEVPDVPFPRINDAQAVDRIAEYYIRRGLMRWAGILLAMVGLGGCWLLRK</sequence>
<name>A0A1L9X4K1_ASPA1</name>
<dbReference type="AlphaFoldDB" id="A0A1L9X4K1"/>
<evidence type="ECO:0000256" key="1">
    <source>
        <dbReference type="SAM" id="Phobius"/>
    </source>
</evidence>
<dbReference type="OrthoDB" id="408152at2759"/>
<reference evidence="3" key="1">
    <citation type="journal article" date="2017" name="Genome Biol.">
        <title>Comparative genomics reveals high biological diversity and specific adaptations in the industrially and medically important fungal genus Aspergillus.</title>
        <authorList>
            <person name="de Vries R.P."/>
            <person name="Riley R."/>
            <person name="Wiebenga A."/>
            <person name="Aguilar-Osorio G."/>
            <person name="Amillis S."/>
            <person name="Uchima C.A."/>
            <person name="Anderluh G."/>
            <person name="Asadollahi M."/>
            <person name="Askin M."/>
            <person name="Barry K."/>
            <person name="Battaglia E."/>
            <person name="Bayram O."/>
            <person name="Benocci T."/>
            <person name="Braus-Stromeyer S.A."/>
            <person name="Caldana C."/>
            <person name="Canovas D."/>
            <person name="Cerqueira G.C."/>
            <person name="Chen F."/>
            <person name="Chen W."/>
            <person name="Choi C."/>
            <person name="Clum A."/>
            <person name="Dos Santos R.A."/>
            <person name="Damasio A.R."/>
            <person name="Diallinas G."/>
            <person name="Emri T."/>
            <person name="Fekete E."/>
            <person name="Flipphi M."/>
            <person name="Freyberg S."/>
            <person name="Gallo A."/>
            <person name="Gournas C."/>
            <person name="Habgood R."/>
            <person name="Hainaut M."/>
            <person name="Harispe M.L."/>
            <person name="Henrissat B."/>
            <person name="Hilden K.S."/>
            <person name="Hope R."/>
            <person name="Hossain A."/>
            <person name="Karabika E."/>
            <person name="Karaffa L."/>
            <person name="Karanyi Z."/>
            <person name="Krasevec N."/>
            <person name="Kuo A."/>
            <person name="Kusch H."/>
            <person name="LaButti K."/>
            <person name="Lagendijk E.L."/>
            <person name="Lapidus A."/>
            <person name="Levasseur A."/>
            <person name="Lindquist E."/>
            <person name="Lipzen A."/>
            <person name="Logrieco A.F."/>
            <person name="MacCabe A."/>
            <person name="Maekelae M.R."/>
            <person name="Malavazi I."/>
            <person name="Melin P."/>
            <person name="Meyer V."/>
            <person name="Mielnichuk N."/>
            <person name="Miskei M."/>
            <person name="Molnar A.P."/>
            <person name="Mule G."/>
            <person name="Ngan C.Y."/>
            <person name="Orejas M."/>
            <person name="Orosz E."/>
            <person name="Ouedraogo J.P."/>
            <person name="Overkamp K.M."/>
            <person name="Park H.-S."/>
            <person name="Perrone G."/>
            <person name="Piumi F."/>
            <person name="Punt P.J."/>
            <person name="Ram A.F."/>
            <person name="Ramon A."/>
            <person name="Rauscher S."/>
            <person name="Record E."/>
            <person name="Riano-Pachon D.M."/>
            <person name="Robert V."/>
            <person name="Roehrig J."/>
            <person name="Ruller R."/>
            <person name="Salamov A."/>
            <person name="Salih N.S."/>
            <person name="Samson R.A."/>
            <person name="Sandor E."/>
            <person name="Sanguinetti M."/>
            <person name="Schuetze T."/>
            <person name="Sepcic K."/>
            <person name="Shelest E."/>
            <person name="Sherlock G."/>
            <person name="Sophianopoulou V."/>
            <person name="Squina F.M."/>
            <person name="Sun H."/>
            <person name="Susca A."/>
            <person name="Todd R.B."/>
            <person name="Tsang A."/>
            <person name="Unkles S.E."/>
            <person name="van de Wiele N."/>
            <person name="van Rossen-Uffink D."/>
            <person name="Oliveira J.V."/>
            <person name="Vesth T.C."/>
            <person name="Visser J."/>
            <person name="Yu J.-H."/>
            <person name="Zhou M."/>
            <person name="Andersen M.R."/>
            <person name="Archer D.B."/>
            <person name="Baker S.E."/>
            <person name="Benoit I."/>
            <person name="Brakhage A.A."/>
            <person name="Braus G.H."/>
            <person name="Fischer R."/>
            <person name="Frisvad J.C."/>
            <person name="Goldman G.H."/>
            <person name="Houbraken J."/>
            <person name="Oakley B."/>
            <person name="Pocsi I."/>
            <person name="Scazzocchio C."/>
            <person name="Seiboth B."/>
            <person name="vanKuyk P.A."/>
            <person name="Wortman J."/>
            <person name="Dyer P.S."/>
            <person name="Grigoriev I.V."/>
        </authorList>
    </citation>
    <scope>NUCLEOTIDE SEQUENCE [LARGE SCALE GENOMIC DNA]</scope>
    <source>
        <strain evidence="3">ATCC 16872 / CBS 172.66 / WB 5094</strain>
    </source>
</reference>
<protein>
    <recommendedName>
        <fullName evidence="4">NAD dependent epimerase/dehydratase</fullName>
    </recommendedName>
</protein>
<accession>A0A1L9X4K1</accession>
<keyword evidence="3" id="KW-1185">Reference proteome</keyword>
<dbReference type="SUPFAM" id="SSF52540">
    <property type="entry name" value="P-loop containing nucleoside triphosphate hydrolases"/>
    <property type="match status" value="1"/>
</dbReference>
<keyword evidence="1" id="KW-0812">Transmembrane</keyword>
<organism evidence="2 3">
    <name type="scientific">Aspergillus aculeatus (strain ATCC 16872 / CBS 172.66 / WB 5094)</name>
    <dbReference type="NCBI Taxonomy" id="690307"/>
    <lineage>
        <taxon>Eukaryota</taxon>
        <taxon>Fungi</taxon>
        <taxon>Dikarya</taxon>
        <taxon>Ascomycota</taxon>
        <taxon>Pezizomycotina</taxon>
        <taxon>Eurotiomycetes</taxon>
        <taxon>Eurotiomycetidae</taxon>
        <taxon>Eurotiales</taxon>
        <taxon>Aspergillaceae</taxon>
        <taxon>Aspergillus</taxon>
        <taxon>Aspergillus subgen. Circumdati</taxon>
    </lineage>
</organism>
<keyword evidence="1" id="KW-0472">Membrane</keyword>
<dbReference type="InterPro" id="IPR040632">
    <property type="entry name" value="Sulfotransfer_4"/>
</dbReference>
<evidence type="ECO:0000313" key="3">
    <source>
        <dbReference type="Proteomes" id="UP000184546"/>
    </source>
</evidence>
<dbReference type="Proteomes" id="UP000184546">
    <property type="component" value="Unassembled WGS sequence"/>
</dbReference>
<dbReference type="EMBL" id="KV878971">
    <property type="protein sequence ID" value="OJK03393.1"/>
    <property type="molecule type" value="Genomic_DNA"/>
</dbReference>
<gene>
    <name evidence="2" type="ORF">ASPACDRAFT_22738</name>
</gene>
<dbReference type="OMA" id="VESWAYI"/>